<dbReference type="InterPro" id="IPR027417">
    <property type="entry name" value="P-loop_NTPase"/>
</dbReference>
<evidence type="ECO:0000256" key="5">
    <source>
        <dbReference type="ARBA" id="ARBA00022840"/>
    </source>
</evidence>
<dbReference type="InterPro" id="IPR003439">
    <property type="entry name" value="ABC_transporter-like_ATP-bd"/>
</dbReference>
<evidence type="ECO:0000256" key="2">
    <source>
        <dbReference type="ARBA" id="ARBA00005417"/>
    </source>
</evidence>
<dbReference type="GO" id="GO:0005886">
    <property type="term" value="C:plasma membrane"/>
    <property type="evidence" value="ECO:0007669"/>
    <property type="project" value="UniProtKB-SubCell"/>
</dbReference>
<name>E5XUD0_SEGRC</name>
<feature type="domain" description="ABC transporter" evidence="7">
    <location>
        <begin position="5"/>
        <end position="230"/>
    </location>
</feature>
<dbReference type="eggNOG" id="COG1131">
    <property type="taxonomic scope" value="Bacteria"/>
</dbReference>
<dbReference type="GO" id="GO:0046677">
    <property type="term" value="P:response to antibiotic"/>
    <property type="evidence" value="ECO:0007669"/>
    <property type="project" value="UniProtKB-KW"/>
</dbReference>
<evidence type="ECO:0000259" key="7">
    <source>
        <dbReference type="PROSITE" id="PS50893"/>
    </source>
</evidence>
<evidence type="ECO:0000256" key="3">
    <source>
        <dbReference type="ARBA" id="ARBA00022448"/>
    </source>
</evidence>
<dbReference type="GO" id="GO:0016887">
    <property type="term" value="F:ATP hydrolysis activity"/>
    <property type="evidence" value="ECO:0007669"/>
    <property type="project" value="InterPro"/>
</dbReference>
<evidence type="ECO:0000256" key="6">
    <source>
        <dbReference type="ARBA" id="ARBA00023251"/>
    </source>
</evidence>
<dbReference type="GO" id="GO:0005524">
    <property type="term" value="F:ATP binding"/>
    <property type="evidence" value="ECO:0007669"/>
    <property type="project" value="UniProtKB-KW"/>
</dbReference>
<comment type="subcellular location">
    <subcellularLocation>
        <location evidence="1">Cell membrane</location>
        <topology evidence="1">Peripheral membrane protein</topology>
    </subcellularLocation>
</comment>
<dbReference type="AlphaFoldDB" id="E5XUD0"/>
<dbReference type="InterPro" id="IPR017871">
    <property type="entry name" value="ABC_transporter-like_CS"/>
</dbReference>
<dbReference type="PROSITE" id="PS50893">
    <property type="entry name" value="ABC_TRANSPORTER_2"/>
    <property type="match status" value="1"/>
</dbReference>
<dbReference type="InterPro" id="IPR050763">
    <property type="entry name" value="ABC_transporter_ATP-binding"/>
</dbReference>
<comment type="similarity">
    <text evidence="2">Belongs to the ABC transporter superfamily.</text>
</comment>
<dbReference type="SMART" id="SM00382">
    <property type="entry name" value="AAA"/>
    <property type="match status" value="1"/>
</dbReference>
<proteinExistence type="inferred from homology"/>
<keyword evidence="5" id="KW-0067">ATP-binding</keyword>
<dbReference type="Pfam" id="PF00005">
    <property type="entry name" value="ABC_tran"/>
    <property type="match status" value="1"/>
</dbReference>
<dbReference type="PROSITE" id="PS00211">
    <property type="entry name" value="ABC_TRANSPORTER_1"/>
    <property type="match status" value="1"/>
</dbReference>
<reference evidence="8 9" key="1">
    <citation type="journal article" date="2011" name="Stand. Genomic Sci.">
        <title>High quality draft genome sequence of Segniliparus rugosus CDC 945(T)= (ATCC BAA-974(T)).</title>
        <authorList>
            <person name="Earl A.M."/>
            <person name="Desjardins C.A."/>
            <person name="Fitzgerald M.G."/>
            <person name="Arachchi H.M."/>
            <person name="Zeng Q."/>
            <person name="Mehta T."/>
            <person name="Griggs A."/>
            <person name="Birren B.W."/>
            <person name="Toney N.C."/>
            <person name="Carr J."/>
            <person name="Posey J."/>
            <person name="Butler W.R."/>
        </authorList>
    </citation>
    <scope>NUCLEOTIDE SEQUENCE [LARGE SCALE GENOMIC DNA]</scope>
    <source>
        <strain evidence="9">ATCC BAA-974 / DSM 45345 / CCUG 50838 / CIP 108380 / JCM 13579 / CDC 945</strain>
    </source>
</reference>
<keyword evidence="9" id="KW-1185">Reference proteome</keyword>
<dbReference type="PANTHER" id="PTHR42711">
    <property type="entry name" value="ABC TRANSPORTER ATP-BINDING PROTEIN"/>
    <property type="match status" value="1"/>
</dbReference>
<dbReference type="CDD" id="cd03230">
    <property type="entry name" value="ABC_DR_subfamily_A"/>
    <property type="match status" value="1"/>
</dbReference>
<dbReference type="RefSeq" id="WP_007471847.1">
    <property type="nucleotide sequence ID" value="NZ_KI391953.1"/>
</dbReference>
<sequence length="307" mass="32601">MAPIVEIQGLRKKFGSAPALDGLDLSLEHGQVLGFLGPNGAGKSTTIRILLGLLRADSGVVRLFGADPWASAVVLHRRLAYVPGDVSLWPNLTGGQAIDLLLHFHGTGNPRLRDQLVERFELDPGKKARAYSKGNRQKVALIAALASEAPLLIFDEPTSGLDPLMEQVFQECVGEAKARGTSVLLSSHILAEVEKLADAITIIRAGKAVVSGTLGELRNLTSTVVTATTRRPATELAGLPGLRDLEQDGLSVRFRVDSGKVNEALSALASANVVQIACAPPSLEELFLDQYRTGRRSAAEPASPVRA</sequence>
<dbReference type="STRING" id="679197.HMPREF9336_03102"/>
<dbReference type="EMBL" id="ACZI02000001">
    <property type="protein sequence ID" value="EFV12071.1"/>
    <property type="molecule type" value="Genomic_DNA"/>
</dbReference>
<dbReference type="Proteomes" id="UP000004816">
    <property type="component" value="Unassembled WGS sequence"/>
</dbReference>
<dbReference type="InterPro" id="IPR003593">
    <property type="entry name" value="AAA+_ATPase"/>
</dbReference>
<evidence type="ECO:0000313" key="8">
    <source>
        <dbReference type="EMBL" id="EFV12071.1"/>
    </source>
</evidence>
<keyword evidence="3" id="KW-0813">Transport</keyword>
<gene>
    <name evidence="8" type="ORF">HMPREF9336_03102</name>
</gene>
<evidence type="ECO:0000256" key="1">
    <source>
        <dbReference type="ARBA" id="ARBA00004202"/>
    </source>
</evidence>
<dbReference type="Gene3D" id="3.40.50.300">
    <property type="entry name" value="P-loop containing nucleotide triphosphate hydrolases"/>
    <property type="match status" value="1"/>
</dbReference>
<comment type="caution">
    <text evidence="8">The sequence shown here is derived from an EMBL/GenBank/DDBJ whole genome shotgun (WGS) entry which is preliminary data.</text>
</comment>
<organism evidence="8 9">
    <name type="scientific">Segniliparus rugosus (strain ATCC BAA-974 / DSM 45345 / CCUG 50838 / CIP 108380 / JCM 13579 / CDC 945)</name>
    <dbReference type="NCBI Taxonomy" id="679197"/>
    <lineage>
        <taxon>Bacteria</taxon>
        <taxon>Bacillati</taxon>
        <taxon>Actinomycetota</taxon>
        <taxon>Actinomycetes</taxon>
        <taxon>Mycobacteriales</taxon>
        <taxon>Segniliparaceae</taxon>
        <taxon>Segniliparus</taxon>
    </lineage>
</organism>
<keyword evidence="4" id="KW-0547">Nucleotide-binding</keyword>
<evidence type="ECO:0000313" key="9">
    <source>
        <dbReference type="Proteomes" id="UP000004816"/>
    </source>
</evidence>
<evidence type="ECO:0000256" key="4">
    <source>
        <dbReference type="ARBA" id="ARBA00022741"/>
    </source>
</evidence>
<keyword evidence="6" id="KW-0046">Antibiotic resistance</keyword>
<dbReference type="HOGENOM" id="CLU_000604_1_2_11"/>
<accession>E5XUD0</accession>
<dbReference type="OrthoDB" id="9804819at2"/>
<dbReference type="SUPFAM" id="SSF52540">
    <property type="entry name" value="P-loop containing nucleoside triphosphate hydrolases"/>
    <property type="match status" value="1"/>
</dbReference>
<protein>
    <recommendedName>
        <fullName evidence="7">ABC transporter domain-containing protein</fullName>
    </recommendedName>
</protein>
<dbReference type="PANTHER" id="PTHR42711:SF5">
    <property type="entry name" value="ABC TRANSPORTER ATP-BINDING PROTEIN NATA"/>
    <property type="match status" value="1"/>
</dbReference>